<evidence type="ECO:0000313" key="4">
    <source>
        <dbReference type="Proteomes" id="UP001454086"/>
    </source>
</evidence>
<sequence>MQTKSSLLTYKTISNQEAGEYLAKAVDLVRGNLDQFTDRFPYSNSEGGFYQPGDNREWTTGFWTGEIWLAYEMTGEQVFREAGAVQVESFLDRIEKRIDTDNHDMGFLYTPSCVAAYRLTGSRTAKKAALLAADNLLERFQEKGQFFQAWGELGARDNYRLIIDCLLNMPLLFWASEVTGDMVYREKAIAHIRTAVGCVIRPDRSTYHTYFFDPDTGKPLKGVTHQGNRDGSAWSRGQAWGIYGCALSYRVEHDPRYMEMFRDVTDYFLEHLPSDLIPYWDFDFDDPSGEPRDSSSAAIAACGMLEMAKYMEGQEASYYTDMARRLVKALCSRCAVKSRKESNGLLLHGTYARDSAGNPCSNRGVDECNTWGDYFYMEALVRLVKDWEPYWY</sequence>
<comment type="caution">
    <text evidence="3">The sequence shown here is derived from an EMBL/GenBank/DDBJ whole genome shotgun (WGS) entry which is preliminary data.</text>
</comment>
<dbReference type="RefSeq" id="WP_008722620.1">
    <property type="nucleotide sequence ID" value="NZ_JBBMFM010000065.1"/>
</dbReference>
<dbReference type="InterPro" id="IPR052369">
    <property type="entry name" value="UG_Glycosaminoglycan_Hydrolase"/>
</dbReference>
<organism evidence="3 4">
    <name type="scientific">Enterocloster hominis</name>
    <name type="common">ex Hitch et al. 2024</name>
    <dbReference type="NCBI Taxonomy" id="1917870"/>
    <lineage>
        <taxon>Bacteria</taxon>
        <taxon>Bacillati</taxon>
        <taxon>Bacillota</taxon>
        <taxon>Clostridia</taxon>
        <taxon>Lachnospirales</taxon>
        <taxon>Lachnospiraceae</taxon>
        <taxon>Enterocloster</taxon>
    </lineage>
</organism>
<protein>
    <submittedName>
        <fullName evidence="3">Glycoside hydrolase family 88 protein</fullName>
    </submittedName>
</protein>
<dbReference type="Pfam" id="PF07470">
    <property type="entry name" value="Glyco_hydro_88"/>
    <property type="match status" value="1"/>
</dbReference>
<dbReference type="SUPFAM" id="SSF48208">
    <property type="entry name" value="Six-hairpin glycosidases"/>
    <property type="match status" value="1"/>
</dbReference>
<evidence type="ECO:0000256" key="2">
    <source>
        <dbReference type="ARBA" id="ARBA00038358"/>
    </source>
</evidence>
<dbReference type="GO" id="GO:0016787">
    <property type="term" value="F:hydrolase activity"/>
    <property type="evidence" value="ECO:0007669"/>
    <property type="project" value="UniProtKB-KW"/>
</dbReference>
<name>A0ABV1D814_9FIRM</name>
<dbReference type="InterPro" id="IPR008928">
    <property type="entry name" value="6-hairpin_glycosidase_sf"/>
</dbReference>
<accession>A0ABV1D814</accession>
<dbReference type="Gene3D" id="1.50.10.10">
    <property type="match status" value="1"/>
</dbReference>
<keyword evidence="4" id="KW-1185">Reference proteome</keyword>
<dbReference type="EMBL" id="JBBMFM010000065">
    <property type="protein sequence ID" value="MEQ2426544.1"/>
    <property type="molecule type" value="Genomic_DNA"/>
</dbReference>
<keyword evidence="1 3" id="KW-0378">Hydrolase</keyword>
<dbReference type="InterPro" id="IPR012341">
    <property type="entry name" value="6hp_glycosidase-like_sf"/>
</dbReference>
<dbReference type="InterPro" id="IPR010905">
    <property type="entry name" value="Glyco_hydro_88"/>
</dbReference>
<gene>
    <name evidence="3" type="ORF">WMQ36_16355</name>
</gene>
<reference evidence="3 4" key="1">
    <citation type="submission" date="2024-03" db="EMBL/GenBank/DDBJ databases">
        <title>Human intestinal bacterial collection.</title>
        <authorList>
            <person name="Pauvert C."/>
            <person name="Hitch T.C.A."/>
            <person name="Clavel T."/>
        </authorList>
    </citation>
    <scope>NUCLEOTIDE SEQUENCE [LARGE SCALE GENOMIC DNA]</scope>
    <source>
        <strain evidence="3 4">CLA-SR-H021</strain>
    </source>
</reference>
<proteinExistence type="inferred from homology"/>
<dbReference type="PANTHER" id="PTHR36845">
    <property type="entry name" value="HYDROLASE, PUTATIVE (AFU_ORTHOLOGUE AFUA_7G05090)-RELATED"/>
    <property type="match status" value="1"/>
</dbReference>
<dbReference type="PANTHER" id="PTHR36845:SF1">
    <property type="entry name" value="HYDROLASE, PUTATIVE (AFU_ORTHOLOGUE AFUA_7G05090)-RELATED"/>
    <property type="match status" value="1"/>
</dbReference>
<evidence type="ECO:0000256" key="1">
    <source>
        <dbReference type="ARBA" id="ARBA00022801"/>
    </source>
</evidence>
<evidence type="ECO:0000313" key="3">
    <source>
        <dbReference type="EMBL" id="MEQ2426544.1"/>
    </source>
</evidence>
<comment type="similarity">
    <text evidence="2">Belongs to the glycosyl hydrolase 88 family.</text>
</comment>
<dbReference type="Proteomes" id="UP001454086">
    <property type="component" value="Unassembled WGS sequence"/>
</dbReference>